<keyword evidence="5" id="KW-1185">Reference proteome</keyword>
<sequence length="241" mass="26376">MSITATVLELEGLSCSLGSSHDILHDISLTIREGDILILQGKSGCGKTTLLKCLAHLNVYDGIILFHGQTPKSYGIPNYRTRVFYVPQRPSLLPGTPRDFLDVISKFAAQQARRKSESKLVELRVPIDISEQWGVTEDLWDRKWAELSGGESQRIALAAAVGMNTAEILLLDEPTSALDAETSLQVEKYLTRQIADRSSSMKAIVWITHSAEQGGRVGTRFITVADGGCREADGPFVPNGH</sequence>
<name>A0A4Y7QJB5_9AGAM</name>
<dbReference type="OrthoDB" id="6593433at2759"/>
<evidence type="ECO:0000256" key="2">
    <source>
        <dbReference type="ARBA" id="ARBA00022840"/>
    </source>
</evidence>
<evidence type="ECO:0000259" key="3">
    <source>
        <dbReference type="PROSITE" id="PS50893"/>
    </source>
</evidence>
<dbReference type="Gene3D" id="3.40.50.300">
    <property type="entry name" value="P-loop containing nucleotide triphosphate hydrolases"/>
    <property type="match status" value="1"/>
</dbReference>
<gene>
    <name evidence="4" type="ORF">BD410DRAFT_713960</name>
</gene>
<dbReference type="GO" id="GO:0016887">
    <property type="term" value="F:ATP hydrolysis activity"/>
    <property type="evidence" value="ECO:0007669"/>
    <property type="project" value="InterPro"/>
</dbReference>
<organism evidence="4 5">
    <name type="scientific">Rickenella mellea</name>
    <dbReference type="NCBI Taxonomy" id="50990"/>
    <lineage>
        <taxon>Eukaryota</taxon>
        <taxon>Fungi</taxon>
        <taxon>Dikarya</taxon>
        <taxon>Basidiomycota</taxon>
        <taxon>Agaricomycotina</taxon>
        <taxon>Agaricomycetes</taxon>
        <taxon>Hymenochaetales</taxon>
        <taxon>Rickenellaceae</taxon>
        <taxon>Rickenella</taxon>
    </lineage>
</organism>
<dbReference type="InterPro" id="IPR017871">
    <property type="entry name" value="ABC_transporter-like_CS"/>
</dbReference>
<dbReference type="PROSITE" id="PS50893">
    <property type="entry name" value="ABC_TRANSPORTER_2"/>
    <property type="match status" value="1"/>
</dbReference>
<dbReference type="SMART" id="SM00382">
    <property type="entry name" value="AAA"/>
    <property type="match status" value="1"/>
</dbReference>
<keyword evidence="2" id="KW-0067">ATP-binding</keyword>
<proteinExistence type="predicted"/>
<dbReference type="STRING" id="50990.A0A4Y7QJB5"/>
<dbReference type="PANTHER" id="PTHR43119">
    <property type="entry name" value="ABC TRANSPORT PROTEIN ATP-BINDING COMPONENT-RELATED"/>
    <property type="match status" value="1"/>
</dbReference>
<dbReference type="InterPro" id="IPR003439">
    <property type="entry name" value="ABC_transporter-like_ATP-bd"/>
</dbReference>
<evidence type="ECO:0000256" key="1">
    <source>
        <dbReference type="ARBA" id="ARBA00022741"/>
    </source>
</evidence>
<dbReference type="PROSITE" id="PS00211">
    <property type="entry name" value="ABC_TRANSPORTER_1"/>
    <property type="match status" value="1"/>
</dbReference>
<dbReference type="InterPro" id="IPR003593">
    <property type="entry name" value="AAA+_ATPase"/>
</dbReference>
<dbReference type="SUPFAM" id="SSF52540">
    <property type="entry name" value="P-loop containing nucleoside triphosphate hydrolases"/>
    <property type="match status" value="1"/>
</dbReference>
<reference evidence="4 5" key="1">
    <citation type="submission" date="2018-06" db="EMBL/GenBank/DDBJ databases">
        <title>A transcriptomic atlas of mushroom development highlights an independent origin of complex multicellularity.</title>
        <authorList>
            <consortium name="DOE Joint Genome Institute"/>
            <person name="Krizsan K."/>
            <person name="Almasi E."/>
            <person name="Merenyi Z."/>
            <person name="Sahu N."/>
            <person name="Viragh M."/>
            <person name="Koszo T."/>
            <person name="Mondo S."/>
            <person name="Kiss B."/>
            <person name="Balint B."/>
            <person name="Kues U."/>
            <person name="Barry K."/>
            <person name="Hegedus J.C."/>
            <person name="Henrissat B."/>
            <person name="Johnson J."/>
            <person name="Lipzen A."/>
            <person name="Ohm R."/>
            <person name="Nagy I."/>
            <person name="Pangilinan J."/>
            <person name="Yan J."/>
            <person name="Xiong Y."/>
            <person name="Grigoriev I.V."/>
            <person name="Hibbett D.S."/>
            <person name="Nagy L.G."/>
        </authorList>
    </citation>
    <scope>NUCLEOTIDE SEQUENCE [LARGE SCALE GENOMIC DNA]</scope>
    <source>
        <strain evidence="4 5">SZMC22713</strain>
    </source>
</reference>
<dbReference type="Pfam" id="PF00005">
    <property type="entry name" value="ABC_tran"/>
    <property type="match status" value="1"/>
</dbReference>
<dbReference type="EMBL" id="ML170159">
    <property type="protein sequence ID" value="TDL27485.1"/>
    <property type="molecule type" value="Genomic_DNA"/>
</dbReference>
<feature type="domain" description="ABC transporter" evidence="3">
    <location>
        <begin position="8"/>
        <end position="237"/>
    </location>
</feature>
<dbReference type="PANTHER" id="PTHR43119:SF1">
    <property type="entry name" value="ABC TRANSPORTER DOMAIN-CONTAINING PROTEIN"/>
    <property type="match status" value="1"/>
</dbReference>
<keyword evidence="4" id="KW-0378">Hydrolase</keyword>
<evidence type="ECO:0000313" key="4">
    <source>
        <dbReference type="EMBL" id="TDL27485.1"/>
    </source>
</evidence>
<protein>
    <submittedName>
        <fullName evidence="4">P-loop containing nucleoside triphosphate hydrolase protein</fullName>
    </submittedName>
</protein>
<dbReference type="Proteomes" id="UP000294933">
    <property type="component" value="Unassembled WGS sequence"/>
</dbReference>
<accession>A0A4Y7QJB5</accession>
<dbReference type="AlphaFoldDB" id="A0A4Y7QJB5"/>
<dbReference type="GO" id="GO:0005524">
    <property type="term" value="F:ATP binding"/>
    <property type="evidence" value="ECO:0007669"/>
    <property type="project" value="UniProtKB-KW"/>
</dbReference>
<evidence type="ECO:0000313" key="5">
    <source>
        <dbReference type="Proteomes" id="UP000294933"/>
    </source>
</evidence>
<keyword evidence="1" id="KW-0547">Nucleotide-binding</keyword>
<dbReference type="InterPro" id="IPR027417">
    <property type="entry name" value="P-loop_NTPase"/>
</dbReference>
<dbReference type="VEuPathDB" id="FungiDB:BD410DRAFT_713960"/>